<dbReference type="AlphaFoldDB" id="A0A7S1MQ65"/>
<reference evidence="2" key="1">
    <citation type="submission" date="2021-01" db="EMBL/GenBank/DDBJ databases">
        <authorList>
            <person name="Corre E."/>
            <person name="Pelletier E."/>
            <person name="Niang G."/>
            <person name="Scheremetjew M."/>
            <person name="Finn R."/>
            <person name="Kale V."/>
            <person name="Holt S."/>
            <person name="Cochrane G."/>
            <person name="Meng A."/>
            <person name="Brown T."/>
            <person name="Cohen L."/>
        </authorList>
    </citation>
    <scope>NUCLEOTIDE SEQUENCE</scope>
    <source>
        <strain evidence="2">CCAP 1951/1</strain>
    </source>
</reference>
<evidence type="ECO:0008006" key="3">
    <source>
        <dbReference type="Google" id="ProtNLM"/>
    </source>
</evidence>
<sequence>MASGTPSTAAGPSPAAAAAAGGALPALRIVADALVDVQLDGESQDRVVDLWLGASKEERLMIAQIYKRYFHDSAFVQRVHIRASLRQAKEQTGVGAGASRPASRSGRATPSEAASGAAGAKPRVQSVQARQLRSAIDEAVAKLPPGSGPHPVRFGVVSDRQLNTLAIQLYCTQFTQPEPAAMKEIVTIPRRTTTRTRRNPTGNFTWFLWCVTTNEMCCAVTATVHTVGGPGGMRFIEMPLFATASGYKKTGLGRLLNAALQEYCAAIKAAFILVSADAAAVPFWQSASMGYTPITRDEQKRVEFHYKTECNRFTDSVLLTWRPSDAVAVPGGVTALVDTALQKAPLLCLEGSATLPLP</sequence>
<dbReference type="SUPFAM" id="SSF55729">
    <property type="entry name" value="Acyl-CoA N-acyltransferases (Nat)"/>
    <property type="match status" value="1"/>
</dbReference>
<dbReference type="EMBL" id="HBGF01039062">
    <property type="protein sequence ID" value="CAD9138075.1"/>
    <property type="molecule type" value="Transcribed_RNA"/>
</dbReference>
<evidence type="ECO:0000313" key="2">
    <source>
        <dbReference type="EMBL" id="CAD9138075.1"/>
    </source>
</evidence>
<dbReference type="InterPro" id="IPR016181">
    <property type="entry name" value="Acyl_CoA_acyltransferase"/>
</dbReference>
<feature type="region of interest" description="Disordered" evidence="1">
    <location>
        <begin position="87"/>
        <end position="124"/>
    </location>
</feature>
<accession>A0A7S1MQ65</accession>
<organism evidence="2">
    <name type="scientific">Neobodo designis</name>
    <name type="common">Flagellated protozoan</name>
    <name type="synonym">Bodo designis</name>
    <dbReference type="NCBI Taxonomy" id="312471"/>
    <lineage>
        <taxon>Eukaryota</taxon>
        <taxon>Discoba</taxon>
        <taxon>Euglenozoa</taxon>
        <taxon>Kinetoplastea</taxon>
        <taxon>Metakinetoplastina</taxon>
        <taxon>Neobodonida</taxon>
        <taxon>Neobodo</taxon>
    </lineage>
</organism>
<dbReference type="Gene3D" id="3.40.630.30">
    <property type="match status" value="1"/>
</dbReference>
<protein>
    <recommendedName>
        <fullName evidence="3">N-acetyltransferase domain-containing protein</fullName>
    </recommendedName>
</protein>
<gene>
    <name evidence="2" type="ORF">NDES1114_LOCUS26134</name>
</gene>
<proteinExistence type="predicted"/>
<evidence type="ECO:0000256" key="1">
    <source>
        <dbReference type="SAM" id="MobiDB-lite"/>
    </source>
</evidence>
<name>A0A7S1MQ65_NEODS</name>